<organism evidence="5 6">
    <name type="scientific">Roseiterribacter gracilis</name>
    <dbReference type="NCBI Taxonomy" id="2812848"/>
    <lineage>
        <taxon>Bacteria</taxon>
        <taxon>Pseudomonadati</taxon>
        <taxon>Pseudomonadota</taxon>
        <taxon>Alphaproteobacteria</taxon>
        <taxon>Rhodospirillales</taxon>
        <taxon>Roseiterribacteraceae</taxon>
        <taxon>Roseiterribacter</taxon>
    </lineage>
</organism>
<dbReference type="PANTHER" id="PTHR10545">
    <property type="entry name" value="DIAMINE N-ACETYLTRANSFERASE"/>
    <property type="match status" value="1"/>
</dbReference>
<comment type="caution">
    <text evidence="5">The sequence shown here is derived from an EMBL/GenBank/DDBJ whole genome shotgun (WGS) entry which is preliminary data.</text>
</comment>
<evidence type="ECO:0000256" key="1">
    <source>
        <dbReference type="ARBA" id="ARBA00008694"/>
    </source>
</evidence>
<protein>
    <submittedName>
        <fullName evidence="5">N-acetyltransferase</fullName>
    </submittedName>
</protein>
<accession>A0A8S8X7I0</accession>
<comment type="similarity">
    <text evidence="1">Belongs to the acetyltransferase family.</text>
</comment>
<sequence>MSHQIRPATRADVPLILALVRELAVYEHLEHEVVADEAAIDEILFGSTAVAEAMIAEWNGAPVGYALFHYTVSTFLGKRTLYLEDLFVRQEARGRGIGRALLERLAAVAFERNCGRLNWCVLDWNQPAIDFYRGLGAELVESWRVCSLSGDALKALADT</sequence>
<dbReference type="GO" id="GO:0008080">
    <property type="term" value="F:N-acetyltransferase activity"/>
    <property type="evidence" value="ECO:0007669"/>
    <property type="project" value="TreeGrafter"/>
</dbReference>
<dbReference type="CDD" id="cd04301">
    <property type="entry name" value="NAT_SF"/>
    <property type="match status" value="1"/>
</dbReference>
<dbReference type="PANTHER" id="PTHR10545:SF29">
    <property type="entry name" value="GH14572P-RELATED"/>
    <property type="match status" value="1"/>
</dbReference>
<keyword evidence="6" id="KW-1185">Reference proteome</keyword>
<gene>
    <name evidence="5" type="ORF">TMPK1_18550</name>
</gene>
<proteinExistence type="inferred from homology"/>
<reference evidence="5" key="1">
    <citation type="submission" date="2021-02" db="EMBL/GenBank/DDBJ databases">
        <title>Genome sequence of Rhodospirillales sp. strain TMPK1 isolated from soil.</title>
        <authorList>
            <person name="Nakai R."/>
            <person name="Kusada H."/>
            <person name="Tamaki H."/>
        </authorList>
    </citation>
    <scope>NUCLEOTIDE SEQUENCE</scope>
    <source>
        <strain evidence="5">TMPK1</strain>
    </source>
</reference>
<dbReference type="PROSITE" id="PS51186">
    <property type="entry name" value="GNAT"/>
    <property type="match status" value="1"/>
</dbReference>
<dbReference type="Gene3D" id="3.40.630.30">
    <property type="match status" value="1"/>
</dbReference>
<dbReference type="Proteomes" id="UP000681075">
    <property type="component" value="Unassembled WGS sequence"/>
</dbReference>
<dbReference type="Pfam" id="PF00583">
    <property type="entry name" value="Acetyltransf_1"/>
    <property type="match status" value="1"/>
</dbReference>
<evidence type="ECO:0000313" key="5">
    <source>
        <dbReference type="EMBL" id="GIL39618.1"/>
    </source>
</evidence>
<evidence type="ECO:0000259" key="4">
    <source>
        <dbReference type="PROSITE" id="PS51186"/>
    </source>
</evidence>
<dbReference type="RefSeq" id="WP_420242718.1">
    <property type="nucleotide sequence ID" value="NZ_BOPV01000001.1"/>
</dbReference>
<keyword evidence="2" id="KW-0808">Transferase</keyword>
<evidence type="ECO:0000256" key="2">
    <source>
        <dbReference type="ARBA" id="ARBA00022679"/>
    </source>
</evidence>
<keyword evidence="3" id="KW-0012">Acyltransferase</keyword>
<dbReference type="EMBL" id="BOPV01000001">
    <property type="protein sequence ID" value="GIL39618.1"/>
    <property type="molecule type" value="Genomic_DNA"/>
</dbReference>
<dbReference type="FunFam" id="3.40.630.30:FF:000064">
    <property type="entry name" value="GNAT family acetyltransferase"/>
    <property type="match status" value="1"/>
</dbReference>
<dbReference type="InterPro" id="IPR000182">
    <property type="entry name" value="GNAT_dom"/>
</dbReference>
<dbReference type="InterPro" id="IPR016181">
    <property type="entry name" value="Acyl_CoA_acyltransferase"/>
</dbReference>
<evidence type="ECO:0000256" key="3">
    <source>
        <dbReference type="ARBA" id="ARBA00023315"/>
    </source>
</evidence>
<feature type="domain" description="N-acetyltransferase" evidence="4">
    <location>
        <begin position="3"/>
        <end position="159"/>
    </location>
</feature>
<dbReference type="InterPro" id="IPR051016">
    <property type="entry name" value="Diverse_Substrate_AcTransf"/>
</dbReference>
<dbReference type="SUPFAM" id="SSF55729">
    <property type="entry name" value="Acyl-CoA N-acyltransferases (Nat)"/>
    <property type="match status" value="1"/>
</dbReference>
<name>A0A8S8X7I0_9PROT</name>
<dbReference type="AlphaFoldDB" id="A0A8S8X7I0"/>
<evidence type="ECO:0000313" key="6">
    <source>
        <dbReference type="Proteomes" id="UP000681075"/>
    </source>
</evidence>